<dbReference type="Proteomes" id="UP000003544">
    <property type="component" value="Unassembled WGS sequence"/>
</dbReference>
<comment type="caution">
    <text evidence="1">The sequence shown here is derived from an EMBL/GenBank/DDBJ whole genome shotgun (WGS) entry which is preliminary data.</text>
</comment>
<dbReference type="AlphaFoldDB" id="F5SWK0"/>
<accession>F5SWK0</accession>
<dbReference type="STRING" id="1026882.MAMP_02460"/>
<gene>
    <name evidence="1" type="ORF">MAMP_02460</name>
</gene>
<proteinExistence type="predicted"/>
<reference evidence="1 2" key="1">
    <citation type="journal article" date="2011" name="J. Bacteriol.">
        <title>Draft genome sequence of Methylophaga aminisulfidivorans MP T.</title>
        <authorList>
            <person name="Han G.H."/>
            <person name="Kim W."/>
            <person name="Chun J."/>
            <person name="Kim S.W."/>
        </authorList>
    </citation>
    <scope>NUCLEOTIDE SEQUENCE [LARGE SCALE GENOMIC DNA]</scope>
    <source>
        <strain evidence="2">MP(T)</strain>
    </source>
</reference>
<organism evidence="1 2">
    <name type="scientific">Methylophaga aminisulfidivorans MP</name>
    <dbReference type="NCBI Taxonomy" id="1026882"/>
    <lineage>
        <taxon>Bacteria</taxon>
        <taxon>Pseudomonadati</taxon>
        <taxon>Pseudomonadota</taxon>
        <taxon>Gammaproteobacteria</taxon>
        <taxon>Thiotrichales</taxon>
        <taxon>Piscirickettsiaceae</taxon>
        <taxon>Methylophaga</taxon>
    </lineage>
</organism>
<evidence type="ECO:0000313" key="2">
    <source>
        <dbReference type="Proteomes" id="UP000003544"/>
    </source>
</evidence>
<dbReference type="EMBL" id="AFIG01000001">
    <property type="protein sequence ID" value="EGL55466.1"/>
    <property type="molecule type" value="Genomic_DNA"/>
</dbReference>
<evidence type="ECO:0000313" key="1">
    <source>
        <dbReference type="EMBL" id="EGL55466.1"/>
    </source>
</evidence>
<protein>
    <submittedName>
        <fullName evidence="1">Uncharacterized protein</fullName>
    </submittedName>
</protein>
<keyword evidence="2" id="KW-1185">Reference proteome</keyword>
<name>F5SWK0_9GAMM</name>
<sequence>MNFIDVGISTIFTLFLQWLKINHHVKFVVKESLTDLPESYPHCFPQKL</sequence>